<keyword evidence="2" id="KW-0863">Zinc-finger</keyword>
<sequence length="384" mass="42506">MPIIQHPNSEIGVPPASEVDPAQYAPGLSSATASGPSLLYDREPEANQELTAHSPTQGEGIPGVIGTGPSRVEEDGQLVENMLAPIIYEEPEPIIYEEPGPIIYEEPEPIIYEEPGPIIYEEPGPISTARASNIHSDFQENLHLQNEDESGDLQVMWYEGEEYYEEDARYGPMDPSMFLALLPETFATTSIGLVAGAITGAQGRHDGMAQTRAQARDVLSDQNDGDRHLPLPRLPGNITPASATRSFTIPGRTRVVHQSVWSTTRAPTFRNAAGEIDINLIPHAPRTDLPPPPPLVPLARLTEEPPASWFEGMSEDSRCPVLFQPDYVVEYSFPCGHALCRWCYEQISLVSDRPKCWSSCNSSFIDQEDNENYYSYRGEKKEEE</sequence>
<dbReference type="InterPro" id="IPR017907">
    <property type="entry name" value="Znf_RING_CS"/>
</dbReference>
<reference evidence="5" key="1">
    <citation type="submission" date="2015-10" db="EMBL/GenBank/DDBJ databases">
        <authorList>
            <person name="Regsiter A."/>
            <person name="william w."/>
        </authorList>
    </citation>
    <scope>NUCLEOTIDE SEQUENCE</scope>
    <source>
        <strain evidence="5">Montdore</strain>
    </source>
</reference>
<dbReference type="AlphaFoldDB" id="A0A292Q0Z2"/>
<evidence type="ECO:0008006" key="7">
    <source>
        <dbReference type="Google" id="ProtNLM"/>
    </source>
</evidence>
<dbReference type="GO" id="GO:0008270">
    <property type="term" value="F:zinc ion binding"/>
    <property type="evidence" value="ECO:0007669"/>
    <property type="project" value="UniProtKB-KW"/>
</dbReference>
<dbReference type="Proteomes" id="UP001412239">
    <property type="component" value="Unassembled WGS sequence"/>
</dbReference>
<protein>
    <recommendedName>
        <fullName evidence="7">RING-type domain-containing protein</fullName>
    </recommendedName>
</protein>
<accession>A0A292Q0Z2</accession>
<evidence type="ECO:0000313" key="6">
    <source>
        <dbReference type="Proteomes" id="UP001412239"/>
    </source>
</evidence>
<gene>
    <name evidence="5" type="ORF">GSTUAT00003483001</name>
</gene>
<evidence type="ECO:0000256" key="1">
    <source>
        <dbReference type="ARBA" id="ARBA00022723"/>
    </source>
</evidence>
<feature type="compositionally biased region" description="Polar residues" evidence="4">
    <location>
        <begin position="48"/>
        <end position="57"/>
    </location>
</feature>
<dbReference type="EMBL" id="LN890992">
    <property type="protein sequence ID" value="CUS12413.1"/>
    <property type="molecule type" value="Genomic_DNA"/>
</dbReference>
<dbReference type="PROSITE" id="PS00518">
    <property type="entry name" value="ZF_RING_1"/>
    <property type="match status" value="1"/>
</dbReference>
<evidence type="ECO:0000256" key="3">
    <source>
        <dbReference type="ARBA" id="ARBA00022833"/>
    </source>
</evidence>
<evidence type="ECO:0000313" key="5">
    <source>
        <dbReference type="EMBL" id="CUS12413.1"/>
    </source>
</evidence>
<name>A0A292Q0Z2_9PEZI</name>
<proteinExistence type="predicted"/>
<evidence type="ECO:0000256" key="4">
    <source>
        <dbReference type="SAM" id="MobiDB-lite"/>
    </source>
</evidence>
<evidence type="ECO:0000256" key="2">
    <source>
        <dbReference type="ARBA" id="ARBA00022771"/>
    </source>
</evidence>
<organism evidence="5 6">
    <name type="scientific">Tuber aestivum</name>
    <name type="common">summer truffle</name>
    <dbReference type="NCBI Taxonomy" id="59557"/>
    <lineage>
        <taxon>Eukaryota</taxon>
        <taxon>Fungi</taxon>
        <taxon>Dikarya</taxon>
        <taxon>Ascomycota</taxon>
        <taxon>Pezizomycotina</taxon>
        <taxon>Pezizomycetes</taxon>
        <taxon>Pezizales</taxon>
        <taxon>Tuberaceae</taxon>
        <taxon>Tuber</taxon>
    </lineage>
</organism>
<keyword evidence="1" id="KW-0479">Metal-binding</keyword>
<feature type="region of interest" description="Disordered" evidence="4">
    <location>
        <begin position="221"/>
        <end position="243"/>
    </location>
</feature>
<feature type="region of interest" description="Disordered" evidence="4">
    <location>
        <begin position="1"/>
        <end position="71"/>
    </location>
</feature>
<keyword evidence="3" id="KW-0862">Zinc</keyword>
<keyword evidence="6" id="KW-1185">Reference proteome</keyword>